<comment type="caution">
    <text evidence="1">The sequence shown here is derived from an EMBL/GenBank/DDBJ whole genome shotgun (WGS) entry which is preliminary data.</text>
</comment>
<organism evidence="1 2">
    <name type="scientific">Thelephora ganbajun</name>
    <name type="common">Ganba fungus</name>
    <dbReference type="NCBI Taxonomy" id="370292"/>
    <lineage>
        <taxon>Eukaryota</taxon>
        <taxon>Fungi</taxon>
        <taxon>Dikarya</taxon>
        <taxon>Basidiomycota</taxon>
        <taxon>Agaricomycotina</taxon>
        <taxon>Agaricomycetes</taxon>
        <taxon>Thelephorales</taxon>
        <taxon>Thelephoraceae</taxon>
        <taxon>Thelephora</taxon>
    </lineage>
</organism>
<proteinExistence type="predicted"/>
<dbReference type="EMBL" id="MU118080">
    <property type="protein sequence ID" value="KAF9645719.1"/>
    <property type="molecule type" value="Genomic_DNA"/>
</dbReference>
<sequence>MVDNERVLFNLVGASLVDPQEFNKPHKWSSRSIRYLAVVADRLWALFEAECTRNDCVEAELNVLKGQVSLLNNCLLTVDCFSFDANKKVNTELEKDGDKHNTLIQFVRNHSTELELHHCSLLSLRDRMCMCNERSETPIDGSGAVPSFDTSPEDSCQESSPLPEEVESIETPVVVPAENLIPLPVRPPLPNPHCTVVESSTTLQVVSEEEETEDHIIQAWQCWGEDNVTPTTLAGLELNRSSDPSCAVPTMEVTWESLQTQSLGARGYLSTRLLSSDHVGGELQLVFPISQEEFDSLLSGELEAEVHPVVVQDVVQSGAQDDGELKYFEE</sequence>
<name>A0ACB6Z868_THEGA</name>
<gene>
    <name evidence="1" type="ORF">BDM02DRAFT_3130869</name>
</gene>
<evidence type="ECO:0000313" key="1">
    <source>
        <dbReference type="EMBL" id="KAF9645719.1"/>
    </source>
</evidence>
<accession>A0ACB6Z868</accession>
<reference evidence="1" key="1">
    <citation type="submission" date="2019-10" db="EMBL/GenBank/DDBJ databases">
        <authorList>
            <consortium name="DOE Joint Genome Institute"/>
            <person name="Kuo A."/>
            <person name="Miyauchi S."/>
            <person name="Kiss E."/>
            <person name="Drula E."/>
            <person name="Kohler A."/>
            <person name="Sanchez-Garcia M."/>
            <person name="Andreopoulos B."/>
            <person name="Barry K.W."/>
            <person name="Bonito G."/>
            <person name="Buee M."/>
            <person name="Carver A."/>
            <person name="Chen C."/>
            <person name="Cichocki N."/>
            <person name="Clum A."/>
            <person name="Culley D."/>
            <person name="Crous P.W."/>
            <person name="Fauchery L."/>
            <person name="Girlanda M."/>
            <person name="Hayes R."/>
            <person name="Keri Z."/>
            <person name="Labutti K."/>
            <person name="Lipzen A."/>
            <person name="Lombard V."/>
            <person name="Magnuson J."/>
            <person name="Maillard F."/>
            <person name="Morin E."/>
            <person name="Murat C."/>
            <person name="Nolan M."/>
            <person name="Ohm R."/>
            <person name="Pangilinan J."/>
            <person name="Pereira M."/>
            <person name="Perotto S."/>
            <person name="Peter M."/>
            <person name="Riley R."/>
            <person name="Sitrit Y."/>
            <person name="Stielow B."/>
            <person name="Szollosi G."/>
            <person name="Zifcakova L."/>
            <person name="Stursova M."/>
            <person name="Spatafora J.W."/>
            <person name="Tedersoo L."/>
            <person name="Vaario L.-M."/>
            <person name="Yamada A."/>
            <person name="Yan M."/>
            <person name="Wang P."/>
            <person name="Xu J."/>
            <person name="Bruns T."/>
            <person name="Baldrian P."/>
            <person name="Vilgalys R."/>
            <person name="Henrissat B."/>
            <person name="Grigoriev I.V."/>
            <person name="Hibbett D."/>
            <person name="Nagy L.G."/>
            <person name="Martin F.M."/>
        </authorList>
    </citation>
    <scope>NUCLEOTIDE SEQUENCE</scope>
    <source>
        <strain evidence="1">P2</strain>
    </source>
</reference>
<keyword evidence="2" id="KW-1185">Reference proteome</keyword>
<protein>
    <submittedName>
        <fullName evidence="1">Uncharacterized protein</fullName>
    </submittedName>
</protein>
<reference evidence="1" key="2">
    <citation type="journal article" date="2020" name="Nat. Commun.">
        <title>Large-scale genome sequencing of mycorrhizal fungi provides insights into the early evolution of symbiotic traits.</title>
        <authorList>
            <person name="Miyauchi S."/>
            <person name="Kiss E."/>
            <person name="Kuo A."/>
            <person name="Drula E."/>
            <person name="Kohler A."/>
            <person name="Sanchez-Garcia M."/>
            <person name="Morin E."/>
            <person name="Andreopoulos B."/>
            <person name="Barry K.W."/>
            <person name="Bonito G."/>
            <person name="Buee M."/>
            <person name="Carver A."/>
            <person name="Chen C."/>
            <person name="Cichocki N."/>
            <person name="Clum A."/>
            <person name="Culley D."/>
            <person name="Crous P.W."/>
            <person name="Fauchery L."/>
            <person name="Girlanda M."/>
            <person name="Hayes R.D."/>
            <person name="Keri Z."/>
            <person name="LaButti K."/>
            <person name="Lipzen A."/>
            <person name="Lombard V."/>
            <person name="Magnuson J."/>
            <person name="Maillard F."/>
            <person name="Murat C."/>
            <person name="Nolan M."/>
            <person name="Ohm R.A."/>
            <person name="Pangilinan J."/>
            <person name="Pereira M.F."/>
            <person name="Perotto S."/>
            <person name="Peter M."/>
            <person name="Pfister S."/>
            <person name="Riley R."/>
            <person name="Sitrit Y."/>
            <person name="Stielow J.B."/>
            <person name="Szollosi G."/>
            <person name="Zifcakova L."/>
            <person name="Stursova M."/>
            <person name="Spatafora J.W."/>
            <person name="Tedersoo L."/>
            <person name="Vaario L.M."/>
            <person name="Yamada A."/>
            <person name="Yan M."/>
            <person name="Wang P."/>
            <person name="Xu J."/>
            <person name="Bruns T."/>
            <person name="Baldrian P."/>
            <person name="Vilgalys R."/>
            <person name="Dunand C."/>
            <person name="Henrissat B."/>
            <person name="Grigoriev I.V."/>
            <person name="Hibbett D."/>
            <person name="Nagy L.G."/>
            <person name="Martin F.M."/>
        </authorList>
    </citation>
    <scope>NUCLEOTIDE SEQUENCE</scope>
    <source>
        <strain evidence="1">P2</strain>
    </source>
</reference>
<dbReference type="Proteomes" id="UP000886501">
    <property type="component" value="Unassembled WGS sequence"/>
</dbReference>
<evidence type="ECO:0000313" key="2">
    <source>
        <dbReference type="Proteomes" id="UP000886501"/>
    </source>
</evidence>